<dbReference type="SUPFAM" id="SSF53448">
    <property type="entry name" value="Nucleotide-diphospho-sugar transferases"/>
    <property type="match status" value="1"/>
</dbReference>
<dbReference type="InterPro" id="IPR029044">
    <property type="entry name" value="Nucleotide-diphossugar_trans"/>
</dbReference>
<evidence type="ECO:0000313" key="2">
    <source>
        <dbReference type="Proteomes" id="UP000824076"/>
    </source>
</evidence>
<reference evidence="1" key="1">
    <citation type="submission" date="2020-10" db="EMBL/GenBank/DDBJ databases">
        <authorList>
            <person name="Gilroy R."/>
        </authorList>
    </citation>
    <scope>NUCLEOTIDE SEQUENCE</scope>
    <source>
        <strain evidence="1">17073</strain>
    </source>
</reference>
<keyword evidence="1" id="KW-0808">Transferase</keyword>
<proteinExistence type="predicted"/>
<organism evidence="1 2">
    <name type="scientific">Candidatus Limisoma intestinavium</name>
    <dbReference type="NCBI Taxonomy" id="2840856"/>
    <lineage>
        <taxon>Bacteria</taxon>
        <taxon>Pseudomonadati</taxon>
        <taxon>Bacteroidota</taxon>
        <taxon>Bacteroidia</taxon>
        <taxon>Bacteroidales</taxon>
        <taxon>Candidatus Limisoma</taxon>
    </lineage>
</organism>
<dbReference type="EMBL" id="DVMS01000021">
    <property type="protein sequence ID" value="HIU38172.1"/>
    <property type="molecule type" value="Genomic_DNA"/>
</dbReference>
<keyword evidence="1" id="KW-0548">Nucleotidyltransferase</keyword>
<dbReference type="GO" id="GO:0008781">
    <property type="term" value="F:N-acylneuraminate cytidylyltransferase activity"/>
    <property type="evidence" value="ECO:0007669"/>
    <property type="project" value="TreeGrafter"/>
</dbReference>
<accession>A0A9D1LGT7</accession>
<reference evidence="1" key="2">
    <citation type="journal article" date="2021" name="PeerJ">
        <title>Extensive microbial diversity within the chicken gut microbiome revealed by metagenomics and culture.</title>
        <authorList>
            <person name="Gilroy R."/>
            <person name="Ravi A."/>
            <person name="Getino M."/>
            <person name="Pursley I."/>
            <person name="Horton D.L."/>
            <person name="Alikhan N.F."/>
            <person name="Baker D."/>
            <person name="Gharbi K."/>
            <person name="Hall N."/>
            <person name="Watson M."/>
            <person name="Adriaenssens E.M."/>
            <person name="Foster-Nyarko E."/>
            <person name="Jarju S."/>
            <person name="Secka A."/>
            <person name="Antonio M."/>
            <person name="Oren A."/>
            <person name="Chaudhuri R.R."/>
            <person name="La Ragione R."/>
            <person name="Hildebrand F."/>
            <person name="Pallen M.J."/>
        </authorList>
    </citation>
    <scope>NUCLEOTIDE SEQUENCE</scope>
    <source>
        <strain evidence="1">17073</strain>
    </source>
</reference>
<comment type="caution">
    <text evidence="1">The sequence shown here is derived from an EMBL/GenBank/DDBJ whole genome shotgun (WGS) entry which is preliminary data.</text>
</comment>
<dbReference type="InterPro" id="IPR050793">
    <property type="entry name" value="CMP-NeuNAc_synthase"/>
</dbReference>
<protein>
    <submittedName>
        <fullName evidence="1">Acylneuraminate cytidylyltransferase family protein</fullName>
    </submittedName>
</protein>
<dbReference type="Proteomes" id="UP000824076">
    <property type="component" value="Unassembled WGS sequence"/>
</dbReference>
<dbReference type="PANTHER" id="PTHR21485:SF6">
    <property type="entry name" value="N-ACYLNEURAMINATE CYTIDYLYLTRANSFERASE-RELATED"/>
    <property type="match status" value="1"/>
</dbReference>
<name>A0A9D1LGT7_9BACT</name>
<gene>
    <name evidence="1" type="ORF">IAD18_00730</name>
</gene>
<dbReference type="AlphaFoldDB" id="A0A9D1LGT7"/>
<evidence type="ECO:0000313" key="1">
    <source>
        <dbReference type="EMBL" id="HIU38172.1"/>
    </source>
</evidence>
<dbReference type="Pfam" id="PF02348">
    <property type="entry name" value="CTP_transf_3"/>
    <property type="match status" value="1"/>
</dbReference>
<dbReference type="InterPro" id="IPR003329">
    <property type="entry name" value="Cytidylyl_trans"/>
</dbReference>
<dbReference type="Gene3D" id="3.90.550.10">
    <property type="entry name" value="Spore Coat Polysaccharide Biosynthesis Protein SpsA, Chain A"/>
    <property type="match status" value="1"/>
</dbReference>
<dbReference type="CDD" id="cd02513">
    <property type="entry name" value="CMP-NeuAc_Synthase"/>
    <property type="match status" value="1"/>
</dbReference>
<dbReference type="PANTHER" id="PTHR21485">
    <property type="entry name" value="HAD SUPERFAMILY MEMBERS CMAS AND KDSC"/>
    <property type="match status" value="1"/>
</dbReference>
<sequence>MKTLFVIPARGGSKGIPHKNIRPLAGKPLIGYAIDTARHFAGDCDICLSTDDPEIAAVATGQFGLAVPFLRPAELATDKSGTYEVLLHALDYYRNRGIDYECLVLLQPTSPFRAIDDVRRAIALYSPDVDMVVTVKEAACNPYYNCYETDADGFLHIAKGDGKYTRRQDAPKTWEYNGAVYVVNVASLRREPMNQFKRRIMCEMPTERSLDLDTELDWLVAELIMNRQSKK</sequence>